<evidence type="ECO:0000313" key="2">
    <source>
        <dbReference type="Proteomes" id="UP000831701"/>
    </source>
</evidence>
<name>A0ACB8VEH1_9TELE</name>
<dbReference type="Proteomes" id="UP000831701">
    <property type="component" value="Chromosome 22"/>
</dbReference>
<dbReference type="EMBL" id="CM041552">
    <property type="protein sequence ID" value="KAI3354026.1"/>
    <property type="molecule type" value="Genomic_DNA"/>
</dbReference>
<reference evidence="1" key="1">
    <citation type="submission" date="2022-04" db="EMBL/GenBank/DDBJ databases">
        <title>Jade perch genome.</title>
        <authorList>
            <person name="Chao B."/>
        </authorList>
    </citation>
    <scope>NUCLEOTIDE SEQUENCE</scope>
    <source>
        <strain evidence="1">CB-2022</strain>
    </source>
</reference>
<sequence>MAEGGNDAELLKEKANKYFKEKDYENAIKYYTEALELNPSNAIYYSNRSLAYLRTECYGYALADATKALEIDKNYIKGYYRRATSNMALGKFKAALKDYETVVKVRPNDKDARMKYQECNKIVKQKAFERAIASDEIKKSVVDSLDIENMTIEDDYVGPKLEDGKVTLTFMKEMMDWFKDQKKLHRKCAYQILVQVKDVLSKLPSLVEITMKENEKITICGDTHGQYYDLLNIFKLNGLPSETNPYVSFLFTDSQTSAFNFVIQLFNGDFVDRGSFSLEVILTLFGFKLLYPDNFHLLRGNHETDNMNQMYGFEGEVKAKYTAQMFQLFSEVFQWLPLAQCISNKVLVMHGGLFSEDGVTLDDLRKIDRNRQPPDSGPMCDLLWSDPQPQSGRSISKRGVSCQFGPDVTERFLEQNKLDFIVRSHEVKAEGYEVTHSGKCVTVFSAPNYCCAPRADNTARVSPCCQSSWTRRPEQAQPEMPKYCSVPNCKNDSGGGDRKSFYKFPLQDPVRLQQWLRNMGRENWTPSRHQYICHEHFSPSCFKVRWGIRYLESDAVPTIFQEAEKRRATDHSERKPKRLRVNSNPSMTVSDDRTVDAVEVESTLHMVHLYEITVDSSQQGETSLAESSDVVGSDCSLLTDLNLPVSGDRFEMEAKFPLTLFQTVDELSNSGENNTEVVVMSECPAGEGRDELVNGITAAILSQGHGLVVNDSTLGCTDEAAEYATCSTEESSGVHEGHETQVIAYFETIPNVFPSETSTQFTFSPDTVLSSALSSKPITSTLPIVSKHVATPPTSLFLTVERLDGEDGEGDDSKSDDESLEQQDHQLEEHCYHKNSLSKEQLEAIVAELQKKVKVLQQRHRRHLEKLLGLENTVSQLRQSNLLNEERLQLLERAYIQTSAAVSDTGETVAIIYEEDDAAYLYTPLNNADQKL</sequence>
<keyword evidence="2" id="KW-1185">Reference proteome</keyword>
<gene>
    <name evidence="1" type="ORF">L3Q82_018579</name>
</gene>
<comment type="caution">
    <text evidence="1">The sequence shown here is derived from an EMBL/GenBank/DDBJ whole genome shotgun (WGS) entry which is preliminary data.</text>
</comment>
<accession>A0ACB8VEH1</accession>
<evidence type="ECO:0000313" key="1">
    <source>
        <dbReference type="EMBL" id="KAI3354026.1"/>
    </source>
</evidence>
<organism evidence="1 2">
    <name type="scientific">Scortum barcoo</name>
    <name type="common">barcoo grunter</name>
    <dbReference type="NCBI Taxonomy" id="214431"/>
    <lineage>
        <taxon>Eukaryota</taxon>
        <taxon>Metazoa</taxon>
        <taxon>Chordata</taxon>
        <taxon>Craniata</taxon>
        <taxon>Vertebrata</taxon>
        <taxon>Euteleostomi</taxon>
        <taxon>Actinopterygii</taxon>
        <taxon>Neopterygii</taxon>
        <taxon>Teleostei</taxon>
        <taxon>Neoteleostei</taxon>
        <taxon>Acanthomorphata</taxon>
        <taxon>Eupercaria</taxon>
        <taxon>Centrarchiformes</taxon>
        <taxon>Terapontoidei</taxon>
        <taxon>Terapontidae</taxon>
        <taxon>Scortum</taxon>
    </lineage>
</organism>
<protein>
    <submittedName>
        <fullName evidence="1">Uncharacterized protein</fullName>
    </submittedName>
</protein>
<proteinExistence type="predicted"/>